<dbReference type="Pfam" id="PF01436">
    <property type="entry name" value="NHL"/>
    <property type="match status" value="1"/>
</dbReference>
<accession>A0A5B8U2I4</accession>
<protein>
    <submittedName>
        <fullName evidence="3">Uncharacterized protein</fullName>
    </submittedName>
</protein>
<dbReference type="InterPro" id="IPR001258">
    <property type="entry name" value="NHL_repeat"/>
</dbReference>
<dbReference type="Gene3D" id="2.120.10.30">
    <property type="entry name" value="TolB, C-terminal domain"/>
    <property type="match status" value="2"/>
</dbReference>
<dbReference type="RefSeq" id="WP_146917311.1">
    <property type="nucleotide sequence ID" value="NZ_CP042430.1"/>
</dbReference>
<keyword evidence="1" id="KW-0677">Repeat</keyword>
<reference evidence="3 4" key="1">
    <citation type="journal article" date="2018" name="J. Microbiol.">
        <title>Baekduia soli gen. nov., sp. nov., a novel bacterium isolated from the soil of Baekdu Mountain and proposal of a novel family name, Baekduiaceae fam. nov.</title>
        <authorList>
            <person name="An D.S."/>
            <person name="Siddiqi M.Z."/>
            <person name="Kim K.H."/>
            <person name="Yu H.S."/>
            <person name="Im W.T."/>
        </authorList>
    </citation>
    <scope>NUCLEOTIDE SEQUENCE [LARGE SCALE GENOMIC DNA]</scope>
    <source>
        <strain evidence="3 4">BR7-21</strain>
    </source>
</reference>
<gene>
    <name evidence="3" type="ORF">FSW04_05960</name>
</gene>
<dbReference type="PANTHER" id="PTHR46388:SF2">
    <property type="entry name" value="NHL REPEAT-CONTAINING PROTEIN 2"/>
    <property type="match status" value="1"/>
</dbReference>
<dbReference type="PROSITE" id="PS51125">
    <property type="entry name" value="NHL"/>
    <property type="match status" value="1"/>
</dbReference>
<evidence type="ECO:0000313" key="4">
    <source>
        <dbReference type="Proteomes" id="UP000321805"/>
    </source>
</evidence>
<keyword evidence="4" id="KW-1185">Reference proteome</keyword>
<dbReference type="Proteomes" id="UP000321805">
    <property type="component" value="Chromosome"/>
</dbReference>
<sequence length="368" mass="38310">MLVTTLEGEVLHELDGLYQPQGVRFDGAGSTHVLVCETGADRVWRIALDDGTRELVTDRLASPWDVIRWRGHLVIAEAGRHRLWAVDRDGELQVLAGTGAEALHDGPGLEAVLAQPSALAVTADDDLAFLDAEAGALRVLRAGTFVVQTLAGAGLFAWGSDDGGRDRARMQHPLGLATGPDGALYVADTFNGLVRVWRGSHLWTVPIDGFAEPGGLAVLADGRLVVADTGNHRVVLVDPVMAGAVALDVGRPGSVDAPGPQPAAVAGTIVQPEGSVLDLTLDLDTGDDVLDPAGGPPVRVRAVATDPALLREPTSWALPALPAQVRLALGEGSGRVTVELLAATCGPDACRLRRTQRAYDVLLTAGGA</sequence>
<evidence type="ECO:0000256" key="2">
    <source>
        <dbReference type="PROSITE-ProRule" id="PRU00504"/>
    </source>
</evidence>
<proteinExistence type="predicted"/>
<evidence type="ECO:0000313" key="3">
    <source>
        <dbReference type="EMBL" id="QEC47178.1"/>
    </source>
</evidence>
<dbReference type="PANTHER" id="PTHR46388">
    <property type="entry name" value="NHL REPEAT-CONTAINING PROTEIN 2"/>
    <property type="match status" value="1"/>
</dbReference>
<dbReference type="SUPFAM" id="SSF101898">
    <property type="entry name" value="NHL repeat"/>
    <property type="match status" value="1"/>
</dbReference>
<organism evidence="3 4">
    <name type="scientific">Baekduia soli</name>
    <dbReference type="NCBI Taxonomy" id="496014"/>
    <lineage>
        <taxon>Bacteria</taxon>
        <taxon>Bacillati</taxon>
        <taxon>Actinomycetota</taxon>
        <taxon>Thermoleophilia</taxon>
        <taxon>Solirubrobacterales</taxon>
        <taxon>Baekduiaceae</taxon>
        <taxon>Baekduia</taxon>
    </lineage>
</organism>
<dbReference type="InterPro" id="IPR011042">
    <property type="entry name" value="6-blade_b-propeller_TolB-like"/>
</dbReference>
<dbReference type="AlphaFoldDB" id="A0A5B8U2I4"/>
<dbReference type="EMBL" id="CP042430">
    <property type="protein sequence ID" value="QEC47178.1"/>
    <property type="molecule type" value="Genomic_DNA"/>
</dbReference>
<name>A0A5B8U2I4_9ACTN</name>
<dbReference type="OrthoDB" id="9811352at2"/>
<dbReference type="KEGG" id="bsol:FSW04_05960"/>
<evidence type="ECO:0000256" key="1">
    <source>
        <dbReference type="ARBA" id="ARBA00022737"/>
    </source>
</evidence>
<feature type="repeat" description="NHL" evidence="2">
    <location>
        <begin position="208"/>
        <end position="240"/>
    </location>
</feature>